<dbReference type="InterPro" id="IPR002347">
    <property type="entry name" value="SDR_fam"/>
</dbReference>
<accession>A0A0A3J2D9</accession>
<dbReference type="Pfam" id="PF13561">
    <property type="entry name" value="adh_short_C2"/>
    <property type="match status" value="1"/>
</dbReference>
<dbReference type="PRINTS" id="PR00081">
    <property type="entry name" value="GDHRDH"/>
</dbReference>
<keyword evidence="3" id="KW-1185">Reference proteome</keyword>
<dbReference type="RefSeq" id="WP_036174362.1">
    <property type="nucleotide sequence ID" value="NZ_AVCZ01000009.1"/>
</dbReference>
<proteinExistence type="inferred from homology"/>
<name>A0A0A3J2D9_9BACL</name>
<dbReference type="InterPro" id="IPR050259">
    <property type="entry name" value="SDR"/>
</dbReference>
<organism evidence="2 3">
    <name type="scientific">Ureibacillus massiliensis 4400831 = CIP 108448 = CCUG 49529</name>
    <dbReference type="NCBI Taxonomy" id="1211035"/>
    <lineage>
        <taxon>Bacteria</taxon>
        <taxon>Bacillati</taxon>
        <taxon>Bacillota</taxon>
        <taxon>Bacilli</taxon>
        <taxon>Bacillales</taxon>
        <taxon>Caryophanaceae</taxon>
        <taxon>Ureibacillus</taxon>
    </lineage>
</organism>
<dbReference type="NCBIfam" id="NF047420">
    <property type="entry name" value="EF_P_mod_YmfI"/>
    <property type="match status" value="1"/>
</dbReference>
<gene>
    <name evidence="2" type="ORF">CD30_07015</name>
</gene>
<dbReference type="Gene3D" id="3.40.50.720">
    <property type="entry name" value="NAD(P)-binding Rossmann-like Domain"/>
    <property type="match status" value="1"/>
</dbReference>
<dbReference type="PANTHER" id="PTHR42879:SF2">
    <property type="entry name" value="3-OXOACYL-[ACYL-CARRIER-PROTEIN] REDUCTASE FABG"/>
    <property type="match status" value="1"/>
</dbReference>
<sequence length="242" mass="26705">MKKFALVLGASGSIGSAICRRLAQDGWSLYLHYNQNDEKVTTLQKELTLDFCDQEFIPVHANFSVEDGAAKLSTQIFALQAIIFAGGHAYYGLVEDTPPSEMEKLWRVHVQNPIRLLALLSNKLRKNDVSYCLFIGSIWGEAGAAFESVYAAVKGAQHAFVKSYAKEAASSGIRVNSIAPGLIETVMNHHLSEEEKLEIYEEIPLARAGEAREVANMVAFYISGQADYVTGQIIRLNGGWYI</sequence>
<dbReference type="InterPro" id="IPR036291">
    <property type="entry name" value="NAD(P)-bd_dom_sf"/>
</dbReference>
<comment type="caution">
    <text evidence="2">The sequence shown here is derived from an EMBL/GenBank/DDBJ whole genome shotgun (WGS) entry which is preliminary data.</text>
</comment>
<dbReference type="OrthoDB" id="9803333at2"/>
<dbReference type="eggNOG" id="COG1028">
    <property type="taxonomic scope" value="Bacteria"/>
</dbReference>
<evidence type="ECO:0000313" key="3">
    <source>
        <dbReference type="Proteomes" id="UP000030595"/>
    </source>
</evidence>
<dbReference type="Proteomes" id="UP000030595">
    <property type="component" value="Unassembled WGS sequence"/>
</dbReference>
<dbReference type="EMBL" id="JPVQ01000009">
    <property type="protein sequence ID" value="KGR91189.1"/>
    <property type="molecule type" value="Genomic_DNA"/>
</dbReference>
<evidence type="ECO:0000313" key="2">
    <source>
        <dbReference type="EMBL" id="KGR91189.1"/>
    </source>
</evidence>
<dbReference type="CDD" id="cd05233">
    <property type="entry name" value="SDR_c"/>
    <property type="match status" value="1"/>
</dbReference>
<evidence type="ECO:0000256" key="1">
    <source>
        <dbReference type="ARBA" id="ARBA00006484"/>
    </source>
</evidence>
<dbReference type="PANTHER" id="PTHR42879">
    <property type="entry name" value="3-OXOACYL-(ACYL-CARRIER-PROTEIN) REDUCTASE"/>
    <property type="match status" value="1"/>
</dbReference>
<dbReference type="AlphaFoldDB" id="A0A0A3J2D9"/>
<reference evidence="2 3" key="1">
    <citation type="submission" date="2014-02" db="EMBL/GenBank/DDBJ databases">
        <title>Draft genome sequence of Lysinibacillus massiliensis CCUG 49529.</title>
        <authorList>
            <person name="Zhang F."/>
            <person name="Wang G."/>
            <person name="Zhang L."/>
        </authorList>
    </citation>
    <scope>NUCLEOTIDE SEQUENCE [LARGE SCALE GENOMIC DNA]</scope>
    <source>
        <strain evidence="2 3">CCUG 49529</strain>
    </source>
</reference>
<dbReference type="SUPFAM" id="SSF51735">
    <property type="entry name" value="NAD(P)-binding Rossmann-fold domains"/>
    <property type="match status" value="1"/>
</dbReference>
<comment type="similarity">
    <text evidence="1">Belongs to the short-chain dehydrogenases/reductases (SDR) family.</text>
</comment>
<protein>
    <submittedName>
        <fullName evidence="2">3-ketoacyl-ACP synthase</fullName>
    </submittedName>
</protein>